<dbReference type="NCBIfam" id="TIGR01044">
    <property type="entry name" value="rplV_bact"/>
    <property type="match status" value="1"/>
</dbReference>
<reference evidence="14 15" key="1">
    <citation type="submission" date="2017-08" db="EMBL/GenBank/DDBJ databases">
        <title>Complete Genome Sequence of Mesoplasma chauliocola.</title>
        <authorList>
            <person name="Knight T.F.Jr."/>
            <person name="Citino T."/>
        </authorList>
    </citation>
    <scope>NUCLEOTIDE SEQUENCE [LARGE SCALE GENOMIC DNA]</scope>
    <source>
        <strain evidence="14 15">CHPA-2</strain>
    </source>
</reference>
<evidence type="ECO:0000256" key="10">
    <source>
        <dbReference type="HAMAP-Rule" id="MF_01331"/>
    </source>
</evidence>
<dbReference type="Gene3D" id="3.90.470.10">
    <property type="entry name" value="Ribosomal protein L22/L17"/>
    <property type="match status" value="1"/>
</dbReference>
<dbReference type="Pfam" id="PF00237">
    <property type="entry name" value="Ribosomal_L22"/>
    <property type="match status" value="1"/>
</dbReference>
<name>A0A249SMP7_9MOLU</name>
<dbReference type="Proteomes" id="UP000232229">
    <property type="component" value="Chromosome"/>
</dbReference>
<dbReference type="InterPro" id="IPR036394">
    <property type="entry name" value="Ribosomal_uL22_sf"/>
</dbReference>
<evidence type="ECO:0000256" key="11">
    <source>
        <dbReference type="RuleBase" id="RU004005"/>
    </source>
</evidence>
<comment type="function">
    <text evidence="10 13">This protein binds specifically to 23S rRNA; its binding is stimulated by other ribosomal proteins, e.g., L4, L17, and L20. It is important during the early stages of 50S assembly. It makes multiple contacts with different domains of the 23S rRNA in the assembled 50S subunit and ribosome.</text>
</comment>
<dbReference type="InterPro" id="IPR047867">
    <property type="entry name" value="Ribosomal_uL22_bac/org-type"/>
</dbReference>
<dbReference type="AlphaFoldDB" id="A0A249SMP7"/>
<gene>
    <name evidence="10" type="primary">rplV</name>
    <name evidence="14" type="ORF">CK556_00715</name>
</gene>
<evidence type="ECO:0000256" key="5">
    <source>
        <dbReference type="ARBA" id="ARBA00022884"/>
    </source>
</evidence>
<evidence type="ECO:0000313" key="14">
    <source>
        <dbReference type="EMBL" id="ASZ08888.1"/>
    </source>
</evidence>
<keyword evidence="6 10" id="KW-0689">Ribosomal protein</keyword>
<dbReference type="RefSeq" id="WP_027875733.1">
    <property type="nucleotide sequence ID" value="NZ_CP023173.1"/>
</dbReference>
<evidence type="ECO:0000256" key="3">
    <source>
        <dbReference type="ARBA" id="ARBA00011838"/>
    </source>
</evidence>
<accession>A0A249SMP7</accession>
<keyword evidence="15" id="KW-1185">Reference proteome</keyword>
<evidence type="ECO:0000256" key="8">
    <source>
        <dbReference type="ARBA" id="ARBA00025084"/>
    </source>
</evidence>
<dbReference type="KEGG" id="mchc:CK556_00715"/>
<evidence type="ECO:0000256" key="4">
    <source>
        <dbReference type="ARBA" id="ARBA00022730"/>
    </source>
</evidence>
<evidence type="ECO:0000256" key="9">
    <source>
        <dbReference type="ARBA" id="ARBA00035207"/>
    </source>
</evidence>
<dbReference type="GO" id="GO:0019843">
    <property type="term" value="F:rRNA binding"/>
    <property type="evidence" value="ECO:0007669"/>
    <property type="project" value="UniProtKB-UniRule"/>
</dbReference>
<dbReference type="PANTHER" id="PTHR13501">
    <property type="entry name" value="CHLOROPLAST 50S RIBOSOMAL PROTEIN L22-RELATED"/>
    <property type="match status" value="1"/>
</dbReference>
<dbReference type="PANTHER" id="PTHR13501:SF8">
    <property type="entry name" value="LARGE RIBOSOMAL SUBUNIT PROTEIN UL22M"/>
    <property type="match status" value="1"/>
</dbReference>
<dbReference type="GO" id="GO:0022625">
    <property type="term" value="C:cytosolic large ribosomal subunit"/>
    <property type="evidence" value="ECO:0007669"/>
    <property type="project" value="TreeGrafter"/>
</dbReference>
<comment type="function">
    <text evidence="1 10">The globular domain of the protein is located near the polypeptide exit tunnel on the outside of the subunit, while an extended beta-hairpin is found that lines the wall of the exit tunnel in the center of the 70S ribosome.</text>
</comment>
<proteinExistence type="inferred from homology"/>
<evidence type="ECO:0000256" key="6">
    <source>
        <dbReference type="ARBA" id="ARBA00022980"/>
    </source>
</evidence>
<dbReference type="InterPro" id="IPR018260">
    <property type="entry name" value="Ribosomal_uL22_CS"/>
</dbReference>
<dbReference type="GO" id="GO:0006412">
    <property type="term" value="P:translation"/>
    <property type="evidence" value="ECO:0007669"/>
    <property type="project" value="UniProtKB-UniRule"/>
</dbReference>
<comment type="similarity">
    <text evidence="2 10 11">Belongs to the universal ribosomal protein uL22 family.</text>
</comment>
<keyword evidence="7 10" id="KW-0687">Ribonucleoprotein</keyword>
<dbReference type="PROSITE" id="PS00464">
    <property type="entry name" value="RIBOSOMAL_L22"/>
    <property type="match status" value="1"/>
</dbReference>
<evidence type="ECO:0000256" key="2">
    <source>
        <dbReference type="ARBA" id="ARBA00009451"/>
    </source>
</evidence>
<organism evidence="14 15">
    <name type="scientific">Mesoplasma chauliocola</name>
    <dbReference type="NCBI Taxonomy" id="216427"/>
    <lineage>
        <taxon>Bacteria</taxon>
        <taxon>Bacillati</taxon>
        <taxon>Mycoplasmatota</taxon>
        <taxon>Mollicutes</taxon>
        <taxon>Entomoplasmatales</taxon>
        <taxon>Entomoplasmataceae</taxon>
        <taxon>Mesoplasma</taxon>
    </lineage>
</organism>
<dbReference type="STRING" id="1336232.GCA_000518825_00503"/>
<dbReference type="GO" id="GO:0003735">
    <property type="term" value="F:structural constituent of ribosome"/>
    <property type="evidence" value="ECO:0007669"/>
    <property type="project" value="InterPro"/>
</dbReference>
<dbReference type="EMBL" id="CP023173">
    <property type="protein sequence ID" value="ASZ08888.1"/>
    <property type="molecule type" value="Genomic_DNA"/>
</dbReference>
<dbReference type="SUPFAM" id="SSF54843">
    <property type="entry name" value="Ribosomal protein L22"/>
    <property type="match status" value="1"/>
</dbReference>
<dbReference type="CDD" id="cd00336">
    <property type="entry name" value="Ribosomal_L22"/>
    <property type="match status" value="1"/>
</dbReference>
<dbReference type="InterPro" id="IPR001063">
    <property type="entry name" value="Ribosomal_uL22"/>
</dbReference>
<evidence type="ECO:0000256" key="13">
    <source>
        <dbReference type="RuleBase" id="RU004008"/>
    </source>
</evidence>
<evidence type="ECO:0000256" key="1">
    <source>
        <dbReference type="ARBA" id="ARBA00003478"/>
    </source>
</evidence>
<keyword evidence="5 10" id="KW-0694">RNA-binding</keyword>
<dbReference type="InterPro" id="IPR005727">
    <property type="entry name" value="Ribosomal_uL22_bac/chlpt-type"/>
</dbReference>
<keyword evidence="4 10" id="KW-0699">rRNA-binding</keyword>
<evidence type="ECO:0000256" key="7">
    <source>
        <dbReference type="ARBA" id="ARBA00023274"/>
    </source>
</evidence>
<evidence type="ECO:0000256" key="12">
    <source>
        <dbReference type="RuleBase" id="RU004006"/>
    </source>
</evidence>
<comment type="function">
    <text evidence="8">This protein binds specifically to 23S rRNA; its binding is stimulated by other ribosomal proteins, e.g. L4, L17, and L20. It is important during the early stages of 50S assembly. It makes multiple contacts with different domains of the 23S rRNA in the assembled 50S subunit and ribosome.</text>
</comment>
<dbReference type="HAMAP" id="MF_01331_B">
    <property type="entry name" value="Ribosomal_uL22_B"/>
    <property type="match status" value="1"/>
</dbReference>
<sequence>MEAKAYLNMIRISPRKVRLVADTIRNKPVATAIATLYNLDKRSAEPVLKLLNSAIANAVNNNGMDADKLFVKSIFVNEGPTLKRFRPRAHGRAYEILKRTSHITIIVSDERK</sequence>
<evidence type="ECO:0000313" key="15">
    <source>
        <dbReference type="Proteomes" id="UP000232229"/>
    </source>
</evidence>
<comment type="subunit">
    <text evidence="3 10 12">Part of the 50S ribosomal subunit.</text>
</comment>
<protein>
    <recommendedName>
        <fullName evidence="9 10">Large ribosomal subunit protein uL22</fullName>
    </recommendedName>
</protein>